<dbReference type="GO" id="GO:0047372">
    <property type="term" value="F:monoacylglycerol lipase activity"/>
    <property type="evidence" value="ECO:0007669"/>
    <property type="project" value="TreeGrafter"/>
</dbReference>
<proteinExistence type="predicted"/>
<dbReference type="Proteomes" id="UP000494301">
    <property type="component" value="Unassembled WGS sequence"/>
</dbReference>
<dbReference type="EMBL" id="CABWIL020000005">
    <property type="protein sequence ID" value="CAB3962310.1"/>
    <property type="molecule type" value="Genomic_DNA"/>
</dbReference>
<dbReference type="RefSeq" id="WP_175220956.1">
    <property type="nucleotide sequence ID" value="NZ_CABWIL020000005.1"/>
</dbReference>
<feature type="domain" description="AB hydrolase-1" evidence="1">
    <location>
        <begin position="45"/>
        <end position="276"/>
    </location>
</feature>
<keyword evidence="2" id="KW-0378">Hydrolase</keyword>
<dbReference type="GO" id="GO:0046464">
    <property type="term" value="P:acylglycerol catabolic process"/>
    <property type="evidence" value="ECO:0007669"/>
    <property type="project" value="TreeGrafter"/>
</dbReference>
<dbReference type="InterPro" id="IPR050266">
    <property type="entry name" value="AB_hydrolase_sf"/>
</dbReference>
<dbReference type="Pfam" id="PF12697">
    <property type="entry name" value="Abhydrolase_6"/>
    <property type="match status" value="1"/>
</dbReference>
<sequence length="293" mass="31125">MSSVSTHAAGSAVVTGTPVEVRATRTLSVAHRAAPPGSPHAGTVVFFAHGGGGNKNQWRRQWRTFGDAGYGLVAWDFLGHGDSPRPHAGGGAYHGEETLRDYLALFHRYKGTHNVLVAHSLGTGSTLALLERLAGLGRLHEVSGALLLGTQLARPVSRQSPLPGWLLEWIKPVFARRFRRLAWHPDADPALVAYESRIARGNRMTTFQAVLRDAPWPDAARLAALDLPVTVLAGDADGLTPPAGGHALADALPDATFDVLHACGHQLMLEQPDAVNVALLALLERIAHPAASA</sequence>
<dbReference type="SUPFAM" id="SSF53474">
    <property type="entry name" value="alpha/beta-Hydrolases"/>
    <property type="match status" value="1"/>
</dbReference>
<accession>A0A6J5IPN4</accession>
<reference evidence="2 3" key="1">
    <citation type="submission" date="2020-04" db="EMBL/GenBank/DDBJ databases">
        <authorList>
            <person name="Depoorter E."/>
        </authorList>
    </citation>
    <scope>NUCLEOTIDE SEQUENCE [LARGE SCALE GENOMIC DNA]</scope>
    <source>
        <strain evidence="2 3">BCC0217</strain>
    </source>
</reference>
<dbReference type="InterPro" id="IPR000073">
    <property type="entry name" value="AB_hydrolase_1"/>
</dbReference>
<evidence type="ECO:0000313" key="2">
    <source>
        <dbReference type="EMBL" id="CAB3962310.1"/>
    </source>
</evidence>
<dbReference type="InterPro" id="IPR029058">
    <property type="entry name" value="AB_hydrolase_fold"/>
</dbReference>
<evidence type="ECO:0000313" key="3">
    <source>
        <dbReference type="Proteomes" id="UP000494301"/>
    </source>
</evidence>
<protein>
    <submittedName>
        <fullName evidence="2">Alpha/beta hydrolase</fullName>
    </submittedName>
</protein>
<dbReference type="PANTHER" id="PTHR43798:SF5">
    <property type="entry name" value="MONOACYLGLYCEROL LIPASE ABHD6"/>
    <property type="match status" value="1"/>
</dbReference>
<name>A0A6J5IPN4_9BURK</name>
<dbReference type="AlphaFoldDB" id="A0A6J5IPN4"/>
<evidence type="ECO:0000259" key="1">
    <source>
        <dbReference type="Pfam" id="PF12697"/>
    </source>
</evidence>
<dbReference type="Gene3D" id="3.40.50.1820">
    <property type="entry name" value="alpha/beta hydrolase"/>
    <property type="match status" value="1"/>
</dbReference>
<gene>
    <name evidence="2" type="ORF">BLA3211_01696</name>
</gene>
<organism evidence="2 3">
    <name type="scientific">Burkholderia aenigmatica</name>
    <dbReference type="NCBI Taxonomy" id="2015348"/>
    <lineage>
        <taxon>Bacteria</taxon>
        <taxon>Pseudomonadati</taxon>
        <taxon>Pseudomonadota</taxon>
        <taxon>Betaproteobacteria</taxon>
        <taxon>Burkholderiales</taxon>
        <taxon>Burkholderiaceae</taxon>
        <taxon>Burkholderia</taxon>
        <taxon>Burkholderia cepacia complex</taxon>
    </lineage>
</organism>
<dbReference type="PANTHER" id="PTHR43798">
    <property type="entry name" value="MONOACYLGLYCEROL LIPASE"/>
    <property type="match status" value="1"/>
</dbReference>
<dbReference type="GO" id="GO:0016020">
    <property type="term" value="C:membrane"/>
    <property type="evidence" value="ECO:0007669"/>
    <property type="project" value="TreeGrafter"/>
</dbReference>